<evidence type="ECO:0000256" key="2">
    <source>
        <dbReference type="RuleBase" id="RU003793"/>
    </source>
</evidence>
<feature type="transmembrane region" description="Helical" evidence="3">
    <location>
        <begin position="152"/>
        <end position="180"/>
    </location>
</feature>
<feature type="transmembrane region" description="Helical" evidence="3">
    <location>
        <begin position="111"/>
        <end position="132"/>
    </location>
</feature>
<keyword evidence="6" id="KW-1185">Reference proteome</keyword>
<dbReference type="InterPro" id="IPR000045">
    <property type="entry name" value="Prepilin_IV_endopep_pep"/>
</dbReference>
<accession>A0A212SAZ5</accession>
<evidence type="ECO:0000259" key="4">
    <source>
        <dbReference type="Pfam" id="PF01478"/>
    </source>
</evidence>
<keyword evidence="5" id="KW-0808">Transferase</keyword>
<organism evidence="5 6">
    <name type="scientific">Rhodoblastus acidophilus</name>
    <name type="common">Rhodopseudomonas acidophila</name>
    <dbReference type="NCBI Taxonomy" id="1074"/>
    <lineage>
        <taxon>Bacteria</taxon>
        <taxon>Pseudomonadati</taxon>
        <taxon>Pseudomonadota</taxon>
        <taxon>Alphaproteobacteria</taxon>
        <taxon>Hyphomicrobiales</taxon>
        <taxon>Rhodoblastaceae</taxon>
        <taxon>Rhodoblastus</taxon>
    </lineage>
</organism>
<evidence type="ECO:0000313" key="6">
    <source>
        <dbReference type="Proteomes" id="UP000198418"/>
    </source>
</evidence>
<feature type="transmembrane region" description="Helical" evidence="3">
    <location>
        <begin position="192"/>
        <end position="209"/>
    </location>
</feature>
<reference evidence="6" key="1">
    <citation type="submission" date="2017-06" db="EMBL/GenBank/DDBJ databases">
        <authorList>
            <person name="Varghese N."/>
            <person name="Submissions S."/>
        </authorList>
    </citation>
    <scope>NUCLEOTIDE SEQUENCE [LARGE SCALE GENOMIC DNA]</scope>
    <source>
        <strain evidence="6">DSM 137</strain>
    </source>
</reference>
<sequence length="213" mass="23034">MVGILVLKDGWGIQTARLRRRGRRLKMFAWAALIARPDAQALTPFIWMFVGGWLGLASGLPTSPDFVLVSFILFVLLGIIAMIDSLYFVVPDGPLLGLAVVAALSRPPEVIVEYLGSGLGAYVMFWLFGWSYKVLSGRAGLGGGDVRLLAISGFWLGGEGLLSCLLTSTLSALLSAALAWRNGKLARRDDPLPFGPHIALGFWLTWMFGPLTV</sequence>
<dbReference type="PANTHER" id="PTHR30487:SF0">
    <property type="entry name" value="PREPILIN LEADER PEPTIDASE_N-METHYLTRANSFERASE-RELATED"/>
    <property type="match status" value="1"/>
</dbReference>
<dbReference type="GO" id="GO:0008168">
    <property type="term" value="F:methyltransferase activity"/>
    <property type="evidence" value="ECO:0007669"/>
    <property type="project" value="UniProtKB-KW"/>
</dbReference>
<dbReference type="InterPro" id="IPR050882">
    <property type="entry name" value="Prepilin_peptidase/N-MTase"/>
</dbReference>
<dbReference type="Pfam" id="PF01478">
    <property type="entry name" value="Peptidase_A24"/>
    <property type="match status" value="1"/>
</dbReference>
<dbReference type="PANTHER" id="PTHR30487">
    <property type="entry name" value="TYPE 4 PREPILIN-LIKE PROTEINS LEADER PEPTIDE-PROCESSING ENZYME"/>
    <property type="match status" value="1"/>
</dbReference>
<dbReference type="OrthoDB" id="9789291at2"/>
<feature type="domain" description="Prepilin type IV endopeptidase peptidase" evidence="4">
    <location>
        <begin position="71"/>
        <end position="174"/>
    </location>
</feature>
<evidence type="ECO:0000256" key="3">
    <source>
        <dbReference type="SAM" id="Phobius"/>
    </source>
</evidence>
<dbReference type="Proteomes" id="UP000198418">
    <property type="component" value="Unassembled WGS sequence"/>
</dbReference>
<dbReference type="RefSeq" id="WP_088522386.1">
    <property type="nucleotide sequence ID" value="NZ_FYDG01000021.1"/>
</dbReference>
<dbReference type="GO" id="GO:0006465">
    <property type="term" value="P:signal peptide processing"/>
    <property type="evidence" value="ECO:0007669"/>
    <property type="project" value="TreeGrafter"/>
</dbReference>
<evidence type="ECO:0000313" key="5">
    <source>
        <dbReference type="EMBL" id="SNB82539.1"/>
    </source>
</evidence>
<feature type="transmembrane region" description="Helical" evidence="3">
    <location>
        <begin position="66"/>
        <end position="90"/>
    </location>
</feature>
<keyword evidence="3" id="KW-0472">Membrane</keyword>
<comment type="similarity">
    <text evidence="1 2">Belongs to the peptidase A24 family.</text>
</comment>
<gene>
    <name evidence="5" type="ORF">SAMN06265338_1219</name>
</gene>
<keyword evidence="3" id="KW-0812">Transmembrane</keyword>
<proteinExistence type="inferred from homology"/>
<dbReference type="InterPro" id="IPR014032">
    <property type="entry name" value="Peptidase_A24A_bac"/>
</dbReference>
<dbReference type="GO" id="GO:0005886">
    <property type="term" value="C:plasma membrane"/>
    <property type="evidence" value="ECO:0007669"/>
    <property type="project" value="TreeGrafter"/>
</dbReference>
<dbReference type="GO" id="GO:0032259">
    <property type="term" value="P:methylation"/>
    <property type="evidence" value="ECO:0007669"/>
    <property type="project" value="UniProtKB-KW"/>
</dbReference>
<evidence type="ECO:0000256" key="1">
    <source>
        <dbReference type="ARBA" id="ARBA00005801"/>
    </source>
</evidence>
<dbReference type="EMBL" id="FYDG01000021">
    <property type="protein sequence ID" value="SNB82539.1"/>
    <property type="molecule type" value="Genomic_DNA"/>
</dbReference>
<protein>
    <submittedName>
        <fullName evidence="5">Leader peptidase (Prepilin peptidase) / N-methyltransferase</fullName>
    </submittedName>
</protein>
<name>A0A212SAZ5_RHOAC</name>
<dbReference type="GO" id="GO:0004190">
    <property type="term" value="F:aspartic-type endopeptidase activity"/>
    <property type="evidence" value="ECO:0007669"/>
    <property type="project" value="InterPro"/>
</dbReference>
<feature type="transmembrane region" description="Helical" evidence="3">
    <location>
        <begin position="27"/>
        <end position="54"/>
    </location>
</feature>
<keyword evidence="5" id="KW-0489">Methyltransferase</keyword>
<dbReference type="AlphaFoldDB" id="A0A212SAZ5"/>
<keyword evidence="3" id="KW-1133">Transmembrane helix</keyword>
<dbReference type="PRINTS" id="PR00864">
    <property type="entry name" value="PREPILNPTASE"/>
</dbReference>